<evidence type="ECO:0000256" key="6">
    <source>
        <dbReference type="ARBA" id="ARBA00023136"/>
    </source>
</evidence>
<dbReference type="GO" id="GO:0006676">
    <property type="term" value="P:mannosyl diphosphorylinositol ceramide metabolic process"/>
    <property type="evidence" value="ECO:0007669"/>
    <property type="project" value="UniProtKB-ARBA"/>
</dbReference>
<dbReference type="InterPro" id="IPR051706">
    <property type="entry name" value="Glycosyltransferase_domain"/>
</dbReference>
<accession>A0A9P6W824</accession>
<evidence type="ECO:0000313" key="10">
    <source>
        <dbReference type="EMBL" id="KAG0665444.1"/>
    </source>
</evidence>
<protein>
    <recommendedName>
        <fullName evidence="8">inositol phosphorylceramide mannosyltransferase</fullName>
        <ecNumber evidence="8">2.4.1.370</ecNumber>
    </recommendedName>
</protein>
<keyword evidence="10" id="KW-0479">Metal-binding</keyword>
<keyword evidence="10" id="KW-0862">Zinc</keyword>
<comment type="catalytic activity">
    <reaction evidence="7">
        <text>a 1D-myo-inositol-1-phospho-N-[(R)-2-hydroxy-very-long-chain fatty acyl]-(R)-4-hydroxysphingoid base + GDP-alpha-D-mannose = an alpha-D-mannosyl-(1&lt;-&gt;6)-1D-myo-inositol-1-phospho-N-[(R)-2-hydroxy-very-long-chain fatty acyl]-(R)-4-hydroxysphingoid base + GDP + H(+)</text>
        <dbReference type="Rhea" id="RHEA:64596"/>
        <dbReference type="ChEBI" id="CHEBI:15378"/>
        <dbReference type="ChEBI" id="CHEBI:57527"/>
        <dbReference type="ChEBI" id="CHEBI:58189"/>
        <dbReference type="ChEBI" id="CHEBI:155885"/>
        <dbReference type="ChEBI" id="CHEBI:155926"/>
        <dbReference type="EC" id="2.4.1.370"/>
    </reaction>
    <physiologicalReaction direction="left-to-right" evidence="7">
        <dbReference type="Rhea" id="RHEA:64597"/>
    </physiologicalReaction>
</comment>
<dbReference type="InterPro" id="IPR029044">
    <property type="entry name" value="Nucleotide-diphossugar_trans"/>
</dbReference>
<proteinExistence type="inferred from homology"/>
<evidence type="ECO:0000256" key="8">
    <source>
        <dbReference type="ARBA" id="ARBA00066893"/>
    </source>
</evidence>
<dbReference type="GO" id="GO:0103064">
    <property type="term" value="F:inositol phosphorylceramide mannosyltransferase activity"/>
    <property type="evidence" value="ECO:0007669"/>
    <property type="project" value="UniProtKB-EC"/>
</dbReference>
<keyword evidence="11" id="KW-1185">Reference proteome</keyword>
<dbReference type="SUPFAM" id="SSF53448">
    <property type="entry name" value="Nucleotide-diphospho-sugar transferases"/>
    <property type="match status" value="1"/>
</dbReference>
<dbReference type="OrthoDB" id="3647at2759"/>
<dbReference type="PANTHER" id="PTHR32385">
    <property type="entry name" value="MANNOSYL PHOSPHORYLINOSITOL CERAMIDE SYNTHASE"/>
    <property type="match status" value="1"/>
</dbReference>
<dbReference type="EC" id="2.4.1.370" evidence="8"/>
<dbReference type="Proteomes" id="UP000750334">
    <property type="component" value="Unassembled WGS sequence"/>
</dbReference>
<keyword evidence="10" id="KW-0863">Zinc-finger</keyword>
<dbReference type="Gene3D" id="3.90.550.20">
    <property type="match status" value="1"/>
</dbReference>
<comment type="similarity">
    <text evidence="2">Belongs to the glycosyltransferase 32 family.</text>
</comment>
<evidence type="ECO:0000313" key="11">
    <source>
        <dbReference type="Proteomes" id="UP000750334"/>
    </source>
</evidence>
<sequence length="395" mass="46670">MKKELQYLIFANILLISSIVYYTFDLITLIIDDTGKEALTYDELNPKNLSYNINNSTSTTKSLLIPKIIHQTYKTTDIPEHWKEGQQRCIDLHPDYKYLLWTDEMALNFIKEEYPWFLDTFKSYKYPIQRADAMRYFVLLSYGGVYIDLDDGCQRRLDPLLTVPAFLRKTSPLGVSNDVMGFVPRHPFLLKVIKSLKHYNKNWYNPYMTIMSSTGPLFISIIWKQYKRWNHFKNLNPEEITIRVIQPDDYKLHPKSFFSISKGSSWHMDDADFVKSFLTHILSCVVAGFVLGFFILYGEFTFYCWLCSKNKNFNFNLKYTKTILLKIVSWFKFLLPNSQQRNFQSRNYTNLNNNGINSNNNNISPRKQKKLARRDSNIVTMMNFDIDLEKNISKL</sequence>
<gene>
    <name evidence="10" type="primary">SUR1</name>
    <name evidence="10" type="ORF">C6P45_000441</name>
</gene>
<keyword evidence="6 9" id="KW-0472">Membrane</keyword>
<dbReference type="AlphaFoldDB" id="A0A9P6W824"/>
<evidence type="ECO:0000256" key="5">
    <source>
        <dbReference type="ARBA" id="ARBA00022989"/>
    </source>
</evidence>
<comment type="caution">
    <text evidence="10">The sequence shown here is derived from an EMBL/GenBank/DDBJ whole genome shotgun (WGS) entry which is preliminary data.</text>
</comment>
<evidence type="ECO:0000256" key="9">
    <source>
        <dbReference type="SAM" id="Phobius"/>
    </source>
</evidence>
<evidence type="ECO:0000256" key="7">
    <source>
        <dbReference type="ARBA" id="ARBA00052145"/>
    </source>
</evidence>
<evidence type="ECO:0000256" key="1">
    <source>
        <dbReference type="ARBA" id="ARBA00004141"/>
    </source>
</evidence>
<dbReference type="InterPro" id="IPR007577">
    <property type="entry name" value="GlycoTrfase_DXD_sugar-bd_CS"/>
</dbReference>
<name>A0A9P6W824_MAUEX</name>
<keyword evidence="3" id="KW-0808">Transferase</keyword>
<dbReference type="Pfam" id="PF04488">
    <property type="entry name" value="Gly_transf_sug"/>
    <property type="match status" value="1"/>
</dbReference>
<evidence type="ECO:0000256" key="3">
    <source>
        <dbReference type="ARBA" id="ARBA00022679"/>
    </source>
</evidence>
<dbReference type="FunFam" id="3.90.550.20:FF:000001">
    <property type="entry name" value="MIPC synthase subunit (SurA)"/>
    <property type="match status" value="1"/>
</dbReference>
<evidence type="ECO:0000256" key="4">
    <source>
        <dbReference type="ARBA" id="ARBA00022692"/>
    </source>
</evidence>
<keyword evidence="4 9" id="KW-0812">Transmembrane</keyword>
<dbReference type="GO" id="GO:0031501">
    <property type="term" value="C:mannosyltransferase complex"/>
    <property type="evidence" value="ECO:0007669"/>
    <property type="project" value="UniProtKB-ARBA"/>
</dbReference>
<evidence type="ECO:0000256" key="2">
    <source>
        <dbReference type="ARBA" id="ARBA00009003"/>
    </source>
</evidence>
<feature type="transmembrane region" description="Helical" evidence="9">
    <location>
        <begin position="7"/>
        <end position="24"/>
    </location>
</feature>
<reference evidence="10 11" key="1">
    <citation type="submission" date="2020-11" db="EMBL/GenBank/DDBJ databases">
        <title>Kefir isolates.</title>
        <authorList>
            <person name="Marcisauskas S."/>
            <person name="Kim Y."/>
            <person name="Blasche S."/>
        </authorList>
    </citation>
    <scope>NUCLEOTIDE SEQUENCE [LARGE SCALE GENOMIC DNA]</scope>
    <source>
        <strain evidence="10 11">OG2</strain>
    </source>
</reference>
<dbReference type="GO" id="GO:0016020">
    <property type="term" value="C:membrane"/>
    <property type="evidence" value="ECO:0007669"/>
    <property type="project" value="UniProtKB-SubCell"/>
</dbReference>
<dbReference type="GO" id="GO:0051999">
    <property type="term" value="P:mannosyl-inositol phosphorylceramide biosynthetic process"/>
    <property type="evidence" value="ECO:0007669"/>
    <property type="project" value="TreeGrafter"/>
</dbReference>
<dbReference type="EMBL" id="PUHR01000112">
    <property type="protein sequence ID" value="KAG0665444.1"/>
    <property type="molecule type" value="Genomic_DNA"/>
</dbReference>
<dbReference type="PANTHER" id="PTHR32385:SF20">
    <property type="entry name" value="MANNOSYL PHOSPHORYLINOSITOL CERAMIDE SYNTHASE CSH1-RELATED"/>
    <property type="match status" value="1"/>
</dbReference>
<comment type="subcellular location">
    <subcellularLocation>
        <location evidence="1">Membrane</location>
        <topology evidence="1">Multi-pass membrane protein</topology>
    </subcellularLocation>
</comment>
<feature type="transmembrane region" description="Helical" evidence="9">
    <location>
        <begin position="277"/>
        <end position="297"/>
    </location>
</feature>
<keyword evidence="5 9" id="KW-1133">Transmembrane helix</keyword>
<dbReference type="GO" id="GO:0008270">
    <property type="term" value="F:zinc ion binding"/>
    <property type="evidence" value="ECO:0007669"/>
    <property type="project" value="UniProtKB-KW"/>
</dbReference>
<organism evidence="10 11">
    <name type="scientific">Maudiozyma exigua</name>
    <name type="common">Yeast</name>
    <name type="synonym">Kazachstania exigua</name>
    <dbReference type="NCBI Taxonomy" id="34358"/>
    <lineage>
        <taxon>Eukaryota</taxon>
        <taxon>Fungi</taxon>
        <taxon>Dikarya</taxon>
        <taxon>Ascomycota</taxon>
        <taxon>Saccharomycotina</taxon>
        <taxon>Saccharomycetes</taxon>
        <taxon>Saccharomycetales</taxon>
        <taxon>Saccharomycetaceae</taxon>
        <taxon>Maudiozyma</taxon>
    </lineage>
</organism>